<proteinExistence type="predicted"/>
<comment type="caution">
    <text evidence="1">The sequence shown here is derived from an EMBL/GenBank/DDBJ whole genome shotgun (WGS) entry which is preliminary data.</text>
</comment>
<dbReference type="EMBL" id="LAZR01016368">
    <property type="protein sequence ID" value="KKM04825.1"/>
    <property type="molecule type" value="Genomic_DNA"/>
</dbReference>
<evidence type="ECO:0000313" key="1">
    <source>
        <dbReference type="EMBL" id="KKM04825.1"/>
    </source>
</evidence>
<reference evidence="1" key="1">
    <citation type="journal article" date="2015" name="Nature">
        <title>Complex archaea that bridge the gap between prokaryotes and eukaryotes.</title>
        <authorList>
            <person name="Spang A."/>
            <person name="Saw J.H."/>
            <person name="Jorgensen S.L."/>
            <person name="Zaremba-Niedzwiedzka K."/>
            <person name="Martijn J."/>
            <person name="Lind A.E."/>
            <person name="van Eijk R."/>
            <person name="Schleper C."/>
            <person name="Guy L."/>
            <person name="Ettema T.J."/>
        </authorList>
    </citation>
    <scope>NUCLEOTIDE SEQUENCE</scope>
</reference>
<name>A0A0F9H198_9ZZZZ</name>
<organism evidence="1">
    <name type="scientific">marine sediment metagenome</name>
    <dbReference type="NCBI Taxonomy" id="412755"/>
    <lineage>
        <taxon>unclassified sequences</taxon>
        <taxon>metagenomes</taxon>
        <taxon>ecological metagenomes</taxon>
    </lineage>
</organism>
<evidence type="ECO:0008006" key="2">
    <source>
        <dbReference type="Google" id="ProtNLM"/>
    </source>
</evidence>
<sequence length="212" mass="23342">MAKFIHNAQDIITVDDVSFSLAFFLTQEGAYALPADATTQYYDDSIPTRIASNGVNQVLFSDAPWATGDGYISNKATYQTAFVDSIDYPDVATAKITKRAEVETFATTKKAGNVTYGGNTFTSHAGSDAHHYFDRYTRTPAIPGGFYLRDITDTERVLGLADLKAIADLIDDLHRLAEENMHNHWDSIDALGTINDVKTYDFSGGWPTIPHT</sequence>
<accession>A0A0F9H198</accession>
<protein>
    <recommendedName>
        <fullName evidence="2">DUF4376 domain-containing protein</fullName>
    </recommendedName>
</protein>
<dbReference type="AlphaFoldDB" id="A0A0F9H198"/>
<gene>
    <name evidence="1" type="ORF">LCGC14_1760330</name>
</gene>